<dbReference type="SUPFAM" id="SSF82199">
    <property type="entry name" value="SET domain"/>
    <property type="match status" value="1"/>
</dbReference>
<evidence type="ECO:0000256" key="3">
    <source>
        <dbReference type="ARBA" id="ARBA00022603"/>
    </source>
</evidence>
<feature type="domain" description="Post-SET" evidence="15">
    <location>
        <begin position="498"/>
        <end position="514"/>
    </location>
</feature>
<dbReference type="SMART" id="SM00508">
    <property type="entry name" value="PostSET"/>
    <property type="match status" value="1"/>
</dbReference>
<dbReference type="Pfam" id="PF05965">
    <property type="entry name" value="FYRC"/>
    <property type="match status" value="1"/>
</dbReference>
<dbReference type="PROSITE" id="PS51542">
    <property type="entry name" value="FYRN"/>
    <property type="match status" value="1"/>
</dbReference>
<dbReference type="PANTHER" id="PTHR45888">
    <property type="entry name" value="HL01030P-RELATED"/>
    <property type="match status" value="1"/>
</dbReference>
<dbReference type="Gene3D" id="3.30.40.10">
    <property type="entry name" value="Zinc/RING finger domain, C3HC4 (zinc finger)"/>
    <property type="match status" value="1"/>
</dbReference>
<evidence type="ECO:0000256" key="11">
    <source>
        <dbReference type="ARBA" id="ARBA00023015"/>
    </source>
</evidence>
<keyword evidence="6" id="KW-0479">Metal-binding</keyword>
<dbReference type="GO" id="GO:0005654">
    <property type="term" value="C:nucleoplasm"/>
    <property type="evidence" value="ECO:0007669"/>
    <property type="project" value="UniProtKB-ARBA"/>
</dbReference>
<keyword evidence="10" id="KW-0156">Chromatin regulator</keyword>
<dbReference type="Pfam" id="PF05964">
    <property type="entry name" value="FYRN"/>
    <property type="match status" value="1"/>
</dbReference>
<keyword evidence="8" id="KW-0863">Zinc-finger</keyword>
<evidence type="ECO:0000256" key="2">
    <source>
        <dbReference type="ARBA" id="ARBA00022553"/>
    </source>
</evidence>
<gene>
    <name evidence="18" type="primary">20217710</name>
    <name evidence="17" type="ORF">HELRODRAFT_97267</name>
</gene>
<dbReference type="EMBL" id="AMQM01002844">
    <property type="status" value="NOT_ANNOTATED_CDS"/>
    <property type="molecule type" value="Genomic_DNA"/>
</dbReference>
<dbReference type="PROSITE" id="PS51805">
    <property type="entry name" value="EPHD"/>
    <property type="match status" value="1"/>
</dbReference>
<keyword evidence="12" id="KW-0804">Transcription</keyword>
<dbReference type="RefSeq" id="XP_009011767.1">
    <property type="nucleotide sequence ID" value="XM_009013519.1"/>
</dbReference>
<evidence type="ECO:0000256" key="12">
    <source>
        <dbReference type="ARBA" id="ARBA00023163"/>
    </source>
</evidence>
<evidence type="ECO:0000256" key="13">
    <source>
        <dbReference type="ARBA" id="ARBA00023242"/>
    </source>
</evidence>
<feature type="domain" description="PHD-type" evidence="16">
    <location>
        <begin position="1"/>
        <end position="106"/>
    </location>
</feature>
<evidence type="ECO:0000256" key="4">
    <source>
        <dbReference type="ARBA" id="ARBA00022679"/>
    </source>
</evidence>
<proteinExistence type="predicted"/>
<dbReference type="Gene3D" id="2.170.270.10">
    <property type="entry name" value="SET domain"/>
    <property type="match status" value="1"/>
</dbReference>
<evidence type="ECO:0000256" key="5">
    <source>
        <dbReference type="ARBA" id="ARBA00022691"/>
    </source>
</evidence>
<protein>
    <recommendedName>
        <fullName evidence="20">Histone-lysine N-methyltransferase</fullName>
    </recommendedName>
</protein>
<reference evidence="19" key="1">
    <citation type="submission" date="2012-12" db="EMBL/GenBank/DDBJ databases">
        <authorList>
            <person name="Hellsten U."/>
            <person name="Grimwood J."/>
            <person name="Chapman J.A."/>
            <person name="Shapiro H."/>
            <person name="Aerts A."/>
            <person name="Otillar R.P."/>
            <person name="Terry A.Y."/>
            <person name="Boore J.L."/>
            <person name="Simakov O."/>
            <person name="Marletaz F."/>
            <person name="Cho S.-J."/>
            <person name="Edsinger-Gonzales E."/>
            <person name="Havlak P."/>
            <person name="Kuo D.-H."/>
            <person name="Larsson T."/>
            <person name="Lv J."/>
            <person name="Arendt D."/>
            <person name="Savage R."/>
            <person name="Osoegawa K."/>
            <person name="de Jong P."/>
            <person name="Lindberg D.R."/>
            <person name="Seaver E.C."/>
            <person name="Weisblat D.A."/>
            <person name="Putnam N.H."/>
            <person name="Grigoriev I.V."/>
            <person name="Rokhsar D.S."/>
        </authorList>
    </citation>
    <scope>NUCLEOTIDE SEQUENCE</scope>
</reference>
<dbReference type="GO" id="GO:0008270">
    <property type="term" value="F:zinc ion binding"/>
    <property type="evidence" value="ECO:0007669"/>
    <property type="project" value="UniProtKB-KW"/>
</dbReference>
<feature type="domain" description="SET" evidence="14">
    <location>
        <begin position="374"/>
        <end position="490"/>
    </location>
</feature>
<dbReference type="InterPro" id="IPR003888">
    <property type="entry name" value="FYrich_N"/>
</dbReference>
<dbReference type="InterPro" id="IPR046341">
    <property type="entry name" value="SET_dom_sf"/>
</dbReference>
<keyword evidence="7" id="KW-0677">Repeat</keyword>
<organism evidence="18 19">
    <name type="scientific">Helobdella robusta</name>
    <name type="common">Californian leech</name>
    <dbReference type="NCBI Taxonomy" id="6412"/>
    <lineage>
        <taxon>Eukaryota</taxon>
        <taxon>Metazoa</taxon>
        <taxon>Spiralia</taxon>
        <taxon>Lophotrochozoa</taxon>
        <taxon>Annelida</taxon>
        <taxon>Clitellata</taxon>
        <taxon>Hirudinea</taxon>
        <taxon>Rhynchobdellida</taxon>
        <taxon>Glossiphoniidae</taxon>
        <taxon>Helobdella</taxon>
    </lineage>
</organism>
<dbReference type="KEGG" id="hro:HELRODRAFT_97267"/>
<dbReference type="PANTHER" id="PTHR45888:SF6">
    <property type="entry name" value="HL01030P-RELATED"/>
    <property type="match status" value="1"/>
</dbReference>
<dbReference type="Proteomes" id="UP000015101">
    <property type="component" value="Unassembled WGS sequence"/>
</dbReference>
<evidence type="ECO:0000256" key="6">
    <source>
        <dbReference type="ARBA" id="ARBA00022723"/>
    </source>
</evidence>
<dbReference type="InParanoid" id="T1G9G3"/>
<dbReference type="Pfam" id="PF13771">
    <property type="entry name" value="zf-HC5HC2H"/>
    <property type="match status" value="1"/>
</dbReference>
<dbReference type="SMART" id="SM00249">
    <property type="entry name" value="PHD"/>
    <property type="match status" value="1"/>
</dbReference>
<dbReference type="GO" id="GO:0032259">
    <property type="term" value="P:methylation"/>
    <property type="evidence" value="ECO:0007669"/>
    <property type="project" value="UniProtKB-KW"/>
</dbReference>
<name>T1G9G3_HELRO</name>
<keyword evidence="13" id="KW-0539">Nucleus</keyword>
<keyword evidence="11" id="KW-0805">Transcription regulation</keyword>
<keyword evidence="9" id="KW-0862">Zinc</keyword>
<reference evidence="18" key="3">
    <citation type="submission" date="2015-06" db="UniProtKB">
        <authorList>
            <consortium name="EnsemblMetazoa"/>
        </authorList>
    </citation>
    <scope>IDENTIFICATION</scope>
</reference>
<dbReference type="EnsemblMetazoa" id="HelroT97267">
    <property type="protein sequence ID" value="HelroP97267"/>
    <property type="gene ID" value="HelroG97267"/>
</dbReference>
<dbReference type="STRING" id="6412.T1G9G3"/>
<dbReference type="PROSITE" id="PS51543">
    <property type="entry name" value="FYRC"/>
    <property type="match status" value="1"/>
</dbReference>
<sequence>MLCGSSGDAESNGPGRLLDMHAAVWVHCNCSLWSHDVYETLDGTLVGSKRHINSMKHTGFCAVCARPGATVACFLPSCGQSFHLICARKQGMCFLENKTTYCKHHCPRHLLGTMIHDLSIKRRICCERNEIKQVARMLKEDEPENYFIRIGSLLVNNIGHLLPQHVQTFKFNTDVNIYPVGFKSTRFYWSYRNLHQRCQYHCSIEECSGEPLFKVKVVEHGEENVTFESNTCTGAWKDILDHLVELRRRHGLAHLFRQYITGEDLFGLNEPAIRKVIESLPGVELMTNVQMRYGKSSIYVLPLAVNPSGCVRTEPKSRTFFKRFPSASHNFNAGGSSEKSTWMGSGEFSITQYMKQFTATKSQRYRSLRTEWRNNVYLRRSNIQGLGLFAARELEQFTMVIEYIGEIIRNEIAEIREKVYEQQNRGVYMFRLDENKVVDATMAGGPARYINHSCDPNCFTEVVATEKGEKIIIIAKRKIRSGEELSYDYKFNFEDEKSKIPCLCGAAKCMKWMN</sequence>
<evidence type="ECO:0000259" key="14">
    <source>
        <dbReference type="PROSITE" id="PS50280"/>
    </source>
</evidence>
<keyword evidence="19" id="KW-1185">Reference proteome</keyword>
<evidence type="ECO:0000256" key="7">
    <source>
        <dbReference type="ARBA" id="ARBA00022737"/>
    </source>
</evidence>
<keyword evidence="4" id="KW-0808">Transferase</keyword>
<evidence type="ECO:0008006" key="20">
    <source>
        <dbReference type="Google" id="ProtNLM"/>
    </source>
</evidence>
<dbReference type="InterPro" id="IPR003889">
    <property type="entry name" value="FYrich_C"/>
</dbReference>
<dbReference type="eggNOG" id="KOG4443">
    <property type="taxonomic scope" value="Eukaryota"/>
</dbReference>
<dbReference type="HOGENOM" id="CLU_020840_0_4_1"/>
<evidence type="ECO:0000259" key="16">
    <source>
        <dbReference type="PROSITE" id="PS51805"/>
    </source>
</evidence>
<evidence type="ECO:0000256" key="9">
    <source>
        <dbReference type="ARBA" id="ARBA00022833"/>
    </source>
</evidence>
<evidence type="ECO:0000256" key="10">
    <source>
        <dbReference type="ARBA" id="ARBA00022853"/>
    </source>
</evidence>
<dbReference type="OrthoDB" id="308383at2759"/>
<comment type="subcellular location">
    <subcellularLocation>
        <location evidence="1">Nucleus</location>
    </subcellularLocation>
</comment>
<dbReference type="InterPro" id="IPR003616">
    <property type="entry name" value="Post-SET_dom"/>
</dbReference>
<dbReference type="SMART" id="SM00542">
    <property type="entry name" value="FYRC"/>
    <property type="match status" value="1"/>
</dbReference>
<dbReference type="FunFam" id="2.170.270.10:FF:000003">
    <property type="entry name" value="Histone-lysine N-methyltransferase"/>
    <property type="match status" value="1"/>
</dbReference>
<dbReference type="GO" id="GO:0008168">
    <property type="term" value="F:methyltransferase activity"/>
    <property type="evidence" value="ECO:0007669"/>
    <property type="project" value="UniProtKB-KW"/>
</dbReference>
<dbReference type="FunFam" id="3.30.40.10:FF:000002">
    <property type="entry name" value="Histone-lysine N-methyltransferase"/>
    <property type="match status" value="1"/>
</dbReference>
<reference evidence="17 19" key="2">
    <citation type="journal article" date="2013" name="Nature">
        <title>Insights into bilaterian evolution from three spiralian genomes.</title>
        <authorList>
            <person name="Simakov O."/>
            <person name="Marletaz F."/>
            <person name="Cho S.J."/>
            <person name="Edsinger-Gonzales E."/>
            <person name="Havlak P."/>
            <person name="Hellsten U."/>
            <person name="Kuo D.H."/>
            <person name="Larsson T."/>
            <person name="Lv J."/>
            <person name="Arendt D."/>
            <person name="Savage R."/>
            <person name="Osoegawa K."/>
            <person name="de Jong P."/>
            <person name="Grimwood J."/>
            <person name="Chapman J.A."/>
            <person name="Shapiro H."/>
            <person name="Aerts A."/>
            <person name="Otillar R.P."/>
            <person name="Terry A.Y."/>
            <person name="Boore J.L."/>
            <person name="Grigoriev I.V."/>
            <person name="Lindberg D.R."/>
            <person name="Seaver E.C."/>
            <person name="Weisblat D.A."/>
            <person name="Putnam N.H."/>
            <person name="Rokhsar D.S."/>
        </authorList>
    </citation>
    <scope>NUCLEOTIDE SEQUENCE</scope>
</reference>
<dbReference type="CTD" id="20217710"/>
<evidence type="ECO:0000313" key="19">
    <source>
        <dbReference type="Proteomes" id="UP000015101"/>
    </source>
</evidence>
<keyword evidence="3" id="KW-0489">Methyltransferase</keyword>
<dbReference type="SMART" id="SM00541">
    <property type="entry name" value="FYRN"/>
    <property type="match status" value="1"/>
</dbReference>
<dbReference type="GeneID" id="20217710"/>
<keyword evidence="5" id="KW-0949">S-adenosyl-L-methionine</keyword>
<dbReference type="InterPro" id="IPR001214">
    <property type="entry name" value="SET_dom"/>
</dbReference>
<evidence type="ECO:0000256" key="8">
    <source>
        <dbReference type="ARBA" id="ARBA00022771"/>
    </source>
</evidence>
<accession>T1G9G3</accession>
<dbReference type="EMBL" id="KB095905">
    <property type="protein sequence ID" value="ESO09953.1"/>
    <property type="molecule type" value="Genomic_DNA"/>
</dbReference>
<evidence type="ECO:0000256" key="1">
    <source>
        <dbReference type="ARBA" id="ARBA00004123"/>
    </source>
</evidence>
<evidence type="ECO:0000313" key="18">
    <source>
        <dbReference type="EnsemblMetazoa" id="HelroP97267"/>
    </source>
</evidence>
<evidence type="ECO:0000259" key="15">
    <source>
        <dbReference type="PROSITE" id="PS50868"/>
    </source>
</evidence>
<dbReference type="InterPro" id="IPR001965">
    <property type="entry name" value="Znf_PHD"/>
</dbReference>
<dbReference type="GO" id="GO:0006325">
    <property type="term" value="P:chromatin organization"/>
    <property type="evidence" value="ECO:0007669"/>
    <property type="project" value="UniProtKB-KW"/>
</dbReference>
<dbReference type="AlphaFoldDB" id="T1G9G3"/>
<dbReference type="SMART" id="SM00317">
    <property type="entry name" value="SET"/>
    <property type="match status" value="1"/>
</dbReference>
<keyword evidence="2" id="KW-0597">Phosphoprotein</keyword>
<evidence type="ECO:0000313" key="17">
    <source>
        <dbReference type="EMBL" id="ESO09953.1"/>
    </source>
</evidence>
<dbReference type="InterPro" id="IPR013083">
    <property type="entry name" value="Znf_RING/FYVE/PHD"/>
</dbReference>
<dbReference type="PROSITE" id="PS50280">
    <property type="entry name" value="SET"/>
    <property type="match status" value="1"/>
</dbReference>
<dbReference type="PROSITE" id="PS50868">
    <property type="entry name" value="POST_SET"/>
    <property type="match status" value="1"/>
</dbReference>
<dbReference type="Pfam" id="PF00856">
    <property type="entry name" value="SET"/>
    <property type="match status" value="1"/>
</dbReference>
<dbReference type="Gene3D" id="3.30.160.360">
    <property type="match status" value="1"/>
</dbReference>
<dbReference type="InterPro" id="IPR034732">
    <property type="entry name" value="EPHD"/>
</dbReference>